<gene>
    <name evidence="1" type="ORF">SAMN05661093_10165</name>
</gene>
<dbReference type="Proteomes" id="UP000192674">
    <property type="component" value="Unassembled WGS sequence"/>
</dbReference>
<protein>
    <submittedName>
        <fullName evidence="1">Uncharacterized protein</fullName>
    </submittedName>
</protein>
<dbReference type="EMBL" id="FWXV01000015">
    <property type="protein sequence ID" value="SMD26582.1"/>
    <property type="molecule type" value="Genomic_DNA"/>
</dbReference>
<evidence type="ECO:0000313" key="2">
    <source>
        <dbReference type="Proteomes" id="UP000192674"/>
    </source>
</evidence>
<organism evidence="1 2">
    <name type="scientific">Kibdelosporangium aridum</name>
    <dbReference type="NCBI Taxonomy" id="2030"/>
    <lineage>
        <taxon>Bacteria</taxon>
        <taxon>Bacillati</taxon>
        <taxon>Actinomycetota</taxon>
        <taxon>Actinomycetes</taxon>
        <taxon>Pseudonocardiales</taxon>
        <taxon>Pseudonocardiaceae</taxon>
        <taxon>Kibdelosporangium</taxon>
    </lineage>
</organism>
<accession>A0A1W2FXW5</accession>
<dbReference type="AlphaFoldDB" id="A0A1W2FXW5"/>
<keyword evidence="2" id="KW-1185">Reference proteome</keyword>
<proteinExistence type="predicted"/>
<reference evidence="1 2" key="1">
    <citation type="submission" date="2017-04" db="EMBL/GenBank/DDBJ databases">
        <authorList>
            <person name="Afonso C.L."/>
            <person name="Miller P.J."/>
            <person name="Scott M.A."/>
            <person name="Spackman E."/>
            <person name="Goraichik I."/>
            <person name="Dimitrov K.M."/>
            <person name="Suarez D.L."/>
            <person name="Swayne D.E."/>
        </authorList>
    </citation>
    <scope>NUCLEOTIDE SEQUENCE [LARGE SCALE GENOMIC DNA]</scope>
    <source>
        <strain evidence="1 2">DSM 43828</strain>
    </source>
</reference>
<name>A0A1W2FXW5_KIBAR</name>
<sequence>MPSVATNGLILKYAINTPLTAPTTAPQPIPAAIAVPGAAPFCISSAEIVLAKPIVAATERSNPPTTSANICPTETTSRMLPSRDMLSRLVRSANISPWLTVK</sequence>
<evidence type="ECO:0000313" key="1">
    <source>
        <dbReference type="EMBL" id="SMD26582.1"/>
    </source>
</evidence>